<dbReference type="SUPFAM" id="SSF102400">
    <property type="entry name" value="DNA polymerase III chi subunit"/>
    <property type="match status" value="1"/>
</dbReference>
<evidence type="ECO:0000313" key="2">
    <source>
        <dbReference type="Proteomes" id="UP000253940"/>
    </source>
</evidence>
<dbReference type="EMBL" id="CP031222">
    <property type="protein sequence ID" value="AXI01591.1"/>
    <property type="molecule type" value="Genomic_DNA"/>
</dbReference>
<dbReference type="GO" id="GO:0006260">
    <property type="term" value="P:DNA replication"/>
    <property type="evidence" value="ECO:0007669"/>
    <property type="project" value="InterPro"/>
</dbReference>
<dbReference type="RefSeq" id="WP_114897701.1">
    <property type="nucleotide sequence ID" value="NZ_CP031222.1"/>
</dbReference>
<dbReference type="InterPro" id="IPR007459">
    <property type="entry name" value="DNA_pol3_chi"/>
</dbReference>
<dbReference type="GO" id="GO:0003887">
    <property type="term" value="F:DNA-directed DNA polymerase activity"/>
    <property type="evidence" value="ECO:0007669"/>
    <property type="project" value="InterPro"/>
</dbReference>
<dbReference type="GO" id="GO:0003677">
    <property type="term" value="F:DNA binding"/>
    <property type="evidence" value="ECO:0007669"/>
    <property type="project" value="InterPro"/>
</dbReference>
<proteinExistence type="predicted"/>
<organism evidence="1 2">
    <name type="scientific">Aquirhabdus parva</name>
    <dbReference type="NCBI Taxonomy" id="2283318"/>
    <lineage>
        <taxon>Bacteria</taxon>
        <taxon>Pseudomonadati</taxon>
        <taxon>Pseudomonadota</taxon>
        <taxon>Gammaproteobacteria</taxon>
        <taxon>Moraxellales</taxon>
        <taxon>Moraxellaceae</taxon>
        <taxon>Aquirhabdus</taxon>
    </lineage>
</organism>
<dbReference type="OrthoDB" id="5297568at2"/>
<dbReference type="GO" id="GO:0032298">
    <property type="term" value="P:positive regulation of DNA-templated DNA replication initiation"/>
    <property type="evidence" value="ECO:0007669"/>
    <property type="project" value="TreeGrafter"/>
</dbReference>
<keyword evidence="2" id="KW-1185">Reference proteome</keyword>
<accession>A0A345P2T2</accession>
<dbReference type="PANTHER" id="PTHR38767:SF1">
    <property type="entry name" value="DNA POLYMERASE III SUBUNIT CHI"/>
    <property type="match status" value="1"/>
</dbReference>
<dbReference type="AlphaFoldDB" id="A0A345P2T2"/>
<sequence>MSAVNFYVLNDVQASHELFACRLCQRALQEGLPLFVWCESAEALERFDQLLWDFQASSFIPHDIDDARAPICLGLNIPDDFLQATPQKVGCLNLSGHAVTSAEALSRFDRVIEIIAANEAAKAAGRERFKAYKQQGITPITHQIK</sequence>
<name>A0A345P2T2_9GAMM</name>
<dbReference type="Pfam" id="PF04364">
    <property type="entry name" value="DNA_pol3_chi"/>
    <property type="match status" value="1"/>
</dbReference>
<protein>
    <submittedName>
        <fullName evidence="1">DNA polymerase III subunit chi</fullName>
    </submittedName>
</protein>
<reference evidence="1 2" key="1">
    <citation type="submission" date="2018-07" db="EMBL/GenBank/DDBJ databases">
        <title>Genome sequencing of Moraxellaceae gen. HYN0046.</title>
        <authorList>
            <person name="Kim M."/>
            <person name="Yi H."/>
        </authorList>
    </citation>
    <scope>NUCLEOTIDE SEQUENCE [LARGE SCALE GENOMIC DNA]</scope>
    <source>
        <strain evidence="1 2">HYN0046</strain>
    </source>
</reference>
<dbReference type="KEGG" id="mbah:HYN46_00965"/>
<dbReference type="Proteomes" id="UP000253940">
    <property type="component" value="Chromosome"/>
</dbReference>
<gene>
    <name evidence="1" type="ORF">HYN46_00965</name>
</gene>
<evidence type="ECO:0000313" key="1">
    <source>
        <dbReference type="EMBL" id="AXI01591.1"/>
    </source>
</evidence>
<dbReference type="PANTHER" id="PTHR38767">
    <property type="entry name" value="DNA POLYMERASE III SUBUNIT CHI"/>
    <property type="match status" value="1"/>
</dbReference>
<dbReference type="Gene3D" id="3.40.50.10110">
    <property type="entry name" value="DNA polymerase III subunit chi"/>
    <property type="match status" value="1"/>
</dbReference>
<dbReference type="InterPro" id="IPR036768">
    <property type="entry name" value="PolIII_chi_sf"/>
</dbReference>